<dbReference type="CTD" id="36311"/>
<dbReference type="KEGG" id="apln:108734176"/>
<feature type="domain" description="WH2" evidence="4">
    <location>
        <begin position="377"/>
        <end position="399"/>
    </location>
</feature>
<keyword evidence="2" id="KW-0009">Actin-binding</keyword>
<dbReference type="PROSITE" id="PS51082">
    <property type="entry name" value="WH2"/>
    <property type="match status" value="1"/>
</dbReference>
<sequence length="475" mass="53092">MNCNYNVPVIPPNLRREETIVQIADTLEYLSNVTNDIFNRINNRIESNTRKLASIQERVNIADSKVEKLAGEKKAIQIFSSSKYPAANLNQKYISIFGKDDKIQPKHTKFKYKETVNTKEEPSDRLEYYHVKSKNTPADYETKGLGKIPEDIEFFTDLLLYNTGKNLYQDYITLDPLENSEIPKQNNQSYKSNIEDAPVSITDQTTLRSSDEDSYFYSPDLGEVPSLEVPLDLPDLPGIADDLRYEAAEESFGIAPSILTPSDLKRLPDTNITHIDNFENHTIDKTNSDLSEVDTIQDKPLPEIKKEVKPQPQVDVFNKVVDPPQQNIDINIKSEVDNNVPEKTETPETNISTNKKQDIEVAKSKMKLDLPISNDNAHATLMEAIRKTGGIQNAKLRPISPKTSDVSKTGGDLMADLHAKLSLRRKGISGAKSAENAPIDATSTLARMAELIPPPALVSSSGGETDDTDDDDWDD</sequence>
<protein>
    <submittedName>
        <fullName evidence="6">WASH complex subunit 1</fullName>
    </submittedName>
</protein>
<dbReference type="AlphaFoldDB" id="A0A1W4WAS5"/>
<evidence type="ECO:0000256" key="2">
    <source>
        <dbReference type="ARBA" id="ARBA00023203"/>
    </source>
</evidence>
<dbReference type="InterPro" id="IPR021854">
    <property type="entry name" value="WASH1_WAHD"/>
</dbReference>
<dbReference type="GO" id="GO:0005829">
    <property type="term" value="C:cytosol"/>
    <property type="evidence" value="ECO:0007669"/>
    <property type="project" value="GOC"/>
</dbReference>
<dbReference type="Proteomes" id="UP000192223">
    <property type="component" value="Unplaced"/>
</dbReference>
<dbReference type="GO" id="GO:0042147">
    <property type="term" value="P:retrograde transport, endosome to Golgi"/>
    <property type="evidence" value="ECO:0007669"/>
    <property type="project" value="TreeGrafter"/>
</dbReference>
<feature type="region of interest" description="Disordered" evidence="3">
    <location>
        <begin position="450"/>
        <end position="475"/>
    </location>
</feature>
<dbReference type="GO" id="GO:0034314">
    <property type="term" value="P:Arp2/3 complex-mediated actin nucleation"/>
    <property type="evidence" value="ECO:0007669"/>
    <property type="project" value="InterPro"/>
</dbReference>
<comment type="similarity">
    <text evidence="1">Belongs to the WASH1 family.</text>
</comment>
<dbReference type="GO" id="GO:0003779">
    <property type="term" value="F:actin binding"/>
    <property type="evidence" value="ECO:0007669"/>
    <property type="project" value="UniProtKB-KW"/>
</dbReference>
<dbReference type="GO" id="GO:0032456">
    <property type="term" value="P:endocytic recycling"/>
    <property type="evidence" value="ECO:0007669"/>
    <property type="project" value="TreeGrafter"/>
</dbReference>
<dbReference type="InParanoid" id="A0A1W4WAS5"/>
<dbReference type="InterPro" id="IPR028290">
    <property type="entry name" value="WASH1"/>
</dbReference>
<dbReference type="OrthoDB" id="307871at2759"/>
<evidence type="ECO:0000259" key="4">
    <source>
        <dbReference type="PROSITE" id="PS51082"/>
    </source>
</evidence>
<dbReference type="GO" id="GO:0043014">
    <property type="term" value="F:alpha-tubulin binding"/>
    <property type="evidence" value="ECO:0007669"/>
    <property type="project" value="InterPro"/>
</dbReference>
<dbReference type="GeneID" id="108734176"/>
<keyword evidence="5" id="KW-1185">Reference proteome</keyword>
<name>A0A1W4WAS5_AGRPL</name>
<dbReference type="GO" id="GO:0071203">
    <property type="term" value="C:WASH complex"/>
    <property type="evidence" value="ECO:0007669"/>
    <property type="project" value="InterPro"/>
</dbReference>
<organism evidence="5 6">
    <name type="scientific">Agrilus planipennis</name>
    <name type="common">Emerald ash borer</name>
    <name type="synonym">Agrilus marcopoli</name>
    <dbReference type="NCBI Taxonomy" id="224129"/>
    <lineage>
        <taxon>Eukaryota</taxon>
        <taxon>Metazoa</taxon>
        <taxon>Ecdysozoa</taxon>
        <taxon>Arthropoda</taxon>
        <taxon>Hexapoda</taxon>
        <taxon>Insecta</taxon>
        <taxon>Pterygota</taxon>
        <taxon>Neoptera</taxon>
        <taxon>Endopterygota</taxon>
        <taxon>Coleoptera</taxon>
        <taxon>Polyphaga</taxon>
        <taxon>Elateriformia</taxon>
        <taxon>Buprestoidea</taxon>
        <taxon>Buprestidae</taxon>
        <taxon>Agrilinae</taxon>
        <taxon>Agrilus</taxon>
    </lineage>
</organism>
<dbReference type="InterPro" id="IPR003124">
    <property type="entry name" value="WH2_dom"/>
</dbReference>
<evidence type="ECO:0000256" key="1">
    <source>
        <dbReference type="ARBA" id="ARBA00005602"/>
    </source>
</evidence>
<feature type="compositionally biased region" description="Acidic residues" evidence="3">
    <location>
        <begin position="464"/>
        <end position="475"/>
    </location>
</feature>
<dbReference type="GO" id="GO:0043015">
    <property type="term" value="F:gamma-tubulin binding"/>
    <property type="evidence" value="ECO:0007669"/>
    <property type="project" value="TreeGrafter"/>
</dbReference>
<accession>A0A1W4WAS5</accession>
<dbReference type="STRING" id="224129.A0A1W4WAS5"/>
<dbReference type="FunCoup" id="A0A1W4WAS5">
    <property type="interactions" value="1157"/>
</dbReference>
<dbReference type="GO" id="GO:0006887">
    <property type="term" value="P:exocytosis"/>
    <property type="evidence" value="ECO:0007669"/>
    <property type="project" value="TreeGrafter"/>
</dbReference>
<dbReference type="GO" id="GO:0055037">
    <property type="term" value="C:recycling endosome"/>
    <property type="evidence" value="ECO:0007669"/>
    <property type="project" value="TreeGrafter"/>
</dbReference>
<dbReference type="Pfam" id="PF11945">
    <property type="entry name" value="WASH_WAHD"/>
    <property type="match status" value="1"/>
</dbReference>
<dbReference type="PANTHER" id="PTHR23331:SF1">
    <property type="entry name" value="WASH COMPLEX SUBUNIT 1"/>
    <property type="match status" value="1"/>
</dbReference>
<dbReference type="RefSeq" id="XP_018321109.1">
    <property type="nucleotide sequence ID" value="XM_018465607.2"/>
</dbReference>
<proteinExistence type="inferred from homology"/>
<dbReference type="GO" id="GO:0005769">
    <property type="term" value="C:early endosome"/>
    <property type="evidence" value="ECO:0007669"/>
    <property type="project" value="InterPro"/>
</dbReference>
<evidence type="ECO:0000313" key="5">
    <source>
        <dbReference type="Proteomes" id="UP000192223"/>
    </source>
</evidence>
<evidence type="ECO:0000256" key="3">
    <source>
        <dbReference type="SAM" id="MobiDB-lite"/>
    </source>
</evidence>
<dbReference type="PANTHER" id="PTHR23331">
    <property type="entry name" value="CXYORF1"/>
    <property type="match status" value="1"/>
</dbReference>
<evidence type="ECO:0000313" key="6">
    <source>
        <dbReference type="RefSeq" id="XP_018321109.1"/>
    </source>
</evidence>
<reference evidence="6" key="1">
    <citation type="submission" date="2025-08" db="UniProtKB">
        <authorList>
            <consortium name="RefSeq"/>
        </authorList>
    </citation>
    <scope>IDENTIFICATION</scope>
    <source>
        <tissue evidence="6">Entire body</tissue>
    </source>
</reference>
<gene>
    <name evidence="6" type="primary">LOC108734176</name>
</gene>